<dbReference type="AlphaFoldDB" id="E9HL87"/>
<name>E9HL87_DAPPU</name>
<dbReference type="Proteomes" id="UP000000305">
    <property type="component" value="Unassembled WGS sequence"/>
</dbReference>
<proteinExistence type="predicted"/>
<dbReference type="EMBL" id="GL732677">
    <property type="protein sequence ID" value="EFX67458.1"/>
    <property type="molecule type" value="Genomic_DNA"/>
</dbReference>
<keyword evidence="2" id="KW-1185">Reference proteome</keyword>
<evidence type="ECO:0000313" key="2">
    <source>
        <dbReference type="Proteomes" id="UP000000305"/>
    </source>
</evidence>
<dbReference type="HOGENOM" id="CLU_1779306_0_0_1"/>
<dbReference type="KEGG" id="dpx:DAPPUDRAFT_115408"/>
<accession>E9HL87</accession>
<protein>
    <submittedName>
        <fullName evidence="1">Uncharacterized protein</fullName>
    </submittedName>
</protein>
<evidence type="ECO:0000313" key="1">
    <source>
        <dbReference type="EMBL" id="EFX67458.1"/>
    </source>
</evidence>
<dbReference type="OrthoDB" id="4327074at2759"/>
<gene>
    <name evidence="1" type="ORF">DAPPUDRAFT_115408</name>
</gene>
<dbReference type="InParanoid" id="E9HL87"/>
<reference evidence="1 2" key="1">
    <citation type="journal article" date="2011" name="Science">
        <title>The ecoresponsive genome of Daphnia pulex.</title>
        <authorList>
            <person name="Colbourne J.K."/>
            <person name="Pfrender M.E."/>
            <person name="Gilbert D."/>
            <person name="Thomas W.K."/>
            <person name="Tucker A."/>
            <person name="Oakley T.H."/>
            <person name="Tokishita S."/>
            <person name="Aerts A."/>
            <person name="Arnold G.J."/>
            <person name="Basu M.K."/>
            <person name="Bauer D.J."/>
            <person name="Caceres C.E."/>
            <person name="Carmel L."/>
            <person name="Casola C."/>
            <person name="Choi J.H."/>
            <person name="Detter J.C."/>
            <person name="Dong Q."/>
            <person name="Dusheyko S."/>
            <person name="Eads B.D."/>
            <person name="Frohlich T."/>
            <person name="Geiler-Samerotte K.A."/>
            <person name="Gerlach D."/>
            <person name="Hatcher P."/>
            <person name="Jogdeo S."/>
            <person name="Krijgsveld J."/>
            <person name="Kriventseva E.V."/>
            <person name="Kultz D."/>
            <person name="Laforsch C."/>
            <person name="Lindquist E."/>
            <person name="Lopez J."/>
            <person name="Manak J.R."/>
            <person name="Muller J."/>
            <person name="Pangilinan J."/>
            <person name="Patwardhan R.P."/>
            <person name="Pitluck S."/>
            <person name="Pritham E.J."/>
            <person name="Rechtsteiner A."/>
            <person name="Rho M."/>
            <person name="Rogozin I.B."/>
            <person name="Sakarya O."/>
            <person name="Salamov A."/>
            <person name="Schaack S."/>
            <person name="Shapiro H."/>
            <person name="Shiga Y."/>
            <person name="Skalitzky C."/>
            <person name="Smith Z."/>
            <person name="Souvorov A."/>
            <person name="Sung W."/>
            <person name="Tang Z."/>
            <person name="Tsuchiya D."/>
            <person name="Tu H."/>
            <person name="Vos H."/>
            <person name="Wang M."/>
            <person name="Wolf Y.I."/>
            <person name="Yamagata H."/>
            <person name="Yamada T."/>
            <person name="Ye Y."/>
            <person name="Shaw J.R."/>
            <person name="Andrews J."/>
            <person name="Crease T.J."/>
            <person name="Tang H."/>
            <person name="Lucas S.M."/>
            <person name="Robertson H.M."/>
            <person name="Bork P."/>
            <person name="Koonin E.V."/>
            <person name="Zdobnov E.M."/>
            <person name="Grigoriev I.V."/>
            <person name="Lynch M."/>
            <person name="Boore J.L."/>
        </authorList>
    </citation>
    <scope>NUCLEOTIDE SEQUENCE [LARGE SCALE GENOMIC DNA]</scope>
</reference>
<sequence length="146" mass="15960">MKLKQLLSLGVTKNLVRFSKANKKATLEITSKGLVTLIMESLPQSHRHEKIGLSVRYSRKIVHFKEYFINGAPLGSVGSANKSGWICQTKISICSSSRPTTPANITSGCRVAGLVPFNRFIFDGDVDFAPSFVTDRPFNSSPVPSS</sequence>
<organism evidence="1 2">
    <name type="scientific">Daphnia pulex</name>
    <name type="common">Water flea</name>
    <dbReference type="NCBI Taxonomy" id="6669"/>
    <lineage>
        <taxon>Eukaryota</taxon>
        <taxon>Metazoa</taxon>
        <taxon>Ecdysozoa</taxon>
        <taxon>Arthropoda</taxon>
        <taxon>Crustacea</taxon>
        <taxon>Branchiopoda</taxon>
        <taxon>Diplostraca</taxon>
        <taxon>Cladocera</taxon>
        <taxon>Anomopoda</taxon>
        <taxon>Daphniidae</taxon>
        <taxon>Daphnia</taxon>
    </lineage>
</organism>